<proteinExistence type="predicted"/>
<dbReference type="InParanoid" id="A0A1M6HWK4"/>
<reference evidence="1 2" key="1">
    <citation type="submission" date="2016-11" db="EMBL/GenBank/DDBJ databases">
        <authorList>
            <person name="Jaros S."/>
            <person name="Januszkiewicz K."/>
            <person name="Wedrychowicz H."/>
        </authorList>
    </citation>
    <scope>NUCLEOTIDE SEQUENCE [LARGE SCALE GENOMIC DNA]</scope>
    <source>
        <strain evidence="1 2">DSM 18772</strain>
    </source>
</reference>
<evidence type="ECO:0000313" key="1">
    <source>
        <dbReference type="EMBL" id="SHJ26464.1"/>
    </source>
</evidence>
<evidence type="ECO:0000313" key="2">
    <source>
        <dbReference type="Proteomes" id="UP000184510"/>
    </source>
</evidence>
<dbReference type="Proteomes" id="UP000184510">
    <property type="component" value="Unassembled WGS sequence"/>
</dbReference>
<dbReference type="STRING" id="1123071.SAMN02745181_1595"/>
<dbReference type="AlphaFoldDB" id="A0A1M6HWK4"/>
<accession>A0A1M6HWK4</accession>
<keyword evidence="2" id="KW-1185">Reference proteome</keyword>
<name>A0A1M6HWK4_9BACT</name>
<gene>
    <name evidence="1" type="ORF">SAMN02745181_1595</name>
</gene>
<organism evidence="1 2">
    <name type="scientific">Rubritalea squalenifaciens DSM 18772</name>
    <dbReference type="NCBI Taxonomy" id="1123071"/>
    <lineage>
        <taxon>Bacteria</taxon>
        <taxon>Pseudomonadati</taxon>
        <taxon>Verrucomicrobiota</taxon>
        <taxon>Verrucomicrobiia</taxon>
        <taxon>Verrucomicrobiales</taxon>
        <taxon>Rubritaleaceae</taxon>
        <taxon>Rubritalea</taxon>
    </lineage>
</organism>
<dbReference type="EMBL" id="FQYR01000003">
    <property type="protein sequence ID" value="SHJ26464.1"/>
    <property type="molecule type" value="Genomic_DNA"/>
</dbReference>
<dbReference type="OrthoDB" id="198472at2"/>
<protein>
    <submittedName>
        <fullName evidence="1">Uncharacterized protein</fullName>
    </submittedName>
</protein>
<sequence length="80" mass="9179">MSSTPDLQQLADLLRTRLSIIGNKELREQNPEEQLRQLQQVSESITAFHKEHRGHLPAQLNHFLTQSSLSKALDFIEQGM</sequence>
<dbReference type="RefSeq" id="WP_143183204.1">
    <property type="nucleotide sequence ID" value="NZ_FQYR01000003.1"/>
</dbReference>